<dbReference type="Gene3D" id="2.40.50.100">
    <property type="match status" value="1"/>
</dbReference>
<feature type="domain" description="Lipoyl-binding" evidence="7">
    <location>
        <begin position="236"/>
        <end position="319"/>
    </location>
</feature>
<evidence type="ECO:0000256" key="4">
    <source>
        <dbReference type="ARBA" id="ARBA00022989"/>
    </source>
</evidence>
<dbReference type="RefSeq" id="WP_267768334.1">
    <property type="nucleotide sequence ID" value="NZ_JAPNKE010000002.1"/>
</dbReference>
<sequence length="346" mass="36048">MPLGLPPVVALLVGLVHCIAGYRLFPLVLGIYGLVFGVGAGSALAEIWFPGQVLTASLMQVGAGLLGLGAVLAYFRIGVFVIGAVAALLLTWAVAPVVGGVSWQVQLLLACVAGSASVVVTRVVLIVATAITGAALVVRSAEVMAESPVRWLTDLTALPWTGALPDAIPEVVAWAALALLGIAVQLATTARRWTSTGLGRTLLAPRSRGINAVPMPPIHPRRYARNHVWAELDGDSVLVGISARALDQLGEITDFALRVQPGDELAPGQCFAVLESAKAEIELFTPLSGAVVRVHEGLDLAPATISDDCYGEGWMIAVRPPDLSEFTTLLDAEAYSELLKTAAACV</sequence>
<dbReference type="GO" id="GO:0016020">
    <property type="term" value="C:membrane"/>
    <property type="evidence" value="ECO:0007669"/>
    <property type="project" value="UniProtKB-SubCell"/>
</dbReference>
<evidence type="ECO:0000256" key="1">
    <source>
        <dbReference type="ARBA" id="ARBA00004141"/>
    </source>
</evidence>
<evidence type="ECO:0000259" key="7">
    <source>
        <dbReference type="PROSITE" id="PS50968"/>
    </source>
</evidence>
<comment type="subcellular location">
    <subcellularLocation>
        <location evidence="1">Membrane</location>
        <topology evidence="1">Multi-pass membrane protein</topology>
    </subcellularLocation>
</comment>
<protein>
    <submittedName>
        <fullName evidence="8">DUF4203 domain-containing protein</fullName>
    </submittedName>
</protein>
<proteinExistence type="predicted"/>
<dbReference type="Pfam" id="PF13886">
    <property type="entry name" value="TM7S3_TM198"/>
    <property type="match status" value="1"/>
</dbReference>
<keyword evidence="3" id="KW-0450">Lipoyl</keyword>
<feature type="transmembrane region" description="Helical" evidence="6">
    <location>
        <begin position="108"/>
        <end position="138"/>
    </location>
</feature>
<dbReference type="SUPFAM" id="SSF51230">
    <property type="entry name" value="Single hybrid motif"/>
    <property type="match status" value="1"/>
</dbReference>
<dbReference type="Proteomes" id="UP001150924">
    <property type="component" value="Unassembled WGS sequence"/>
</dbReference>
<dbReference type="InterPro" id="IPR000089">
    <property type="entry name" value="Biotin_lipoyl"/>
</dbReference>
<accession>A0A9X3ELJ3</accession>
<dbReference type="GO" id="GO:0019464">
    <property type="term" value="P:glycine decarboxylation via glycine cleavage system"/>
    <property type="evidence" value="ECO:0007669"/>
    <property type="project" value="InterPro"/>
</dbReference>
<dbReference type="CDD" id="cd06848">
    <property type="entry name" value="GCS_H"/>
    <property type="match status" value="1"/>
</dbReference>
<dbReference type="EMBL" id="JAPNKE010000002">
    <property type="protein sequence ID" value="MCY1006247.1"/>
    <property type="molecule type" value="Genomic_DNA"/>
</dbReference>
<dbReference type="GO" id="GO:0009249">
    <property type="term" value="P:protein lipoylation"/>
    <property type="evidence" value="ECO:0007669"/>
    <property type="project" value="TreeGrafter"/>
</dbReference>
<gene>
    <name evidence="8" type="ORF">OV079_11885</name>
</gene>
<evidence type="ECO:0000313" key="9">
    <source>
        <dbReference type="Proteomes" id="UP001150924"/>
    </source>
</evidence>
<dbReference type="InterPro" id="IPR011053">
    <property type="entry name" value="Single_hybrid_motif"/>
</dbReference>
<dbReference type="PROSITE" id="PS50968">
    <property type="entry name" value="BIOTINYL_LIPOYL"/>
    <property type="match status" value="1"/>
</dbReference>
<feature type="transmembrane region" description="Helical" evidence="6">
    <location>
        <begin position="81"/>
        <end position="101"/>
    </location>
</feature>
<dbReference type="GO" id="GO:0005960">
    <property type="term" value="C:glycine cleavage complex"/>
    <property type="evidence" value="ECO:0007669"/>
    <property type="project" value="InterPro"/>
</dbReference>
<dbReference type="PANTHER" id="PTHR11715">
    <property type="entry name" value="GLYCINE CLEAVAGE SYSTEM H PROTEIN"/>
    <property type="match status" value="1"/>
</dbReference>
<dbReference type="Pfam" id="PF01597">
    <property type="entry name" value="GCV_H"/>
    <property type="match status" value="1"/>
</dbReference>
<evidence type="ECO:0000313" key="8">
    <source>
        <dbReference type="EMBL" id="MCY1006247.1"/>
    </source>
</evidence>
<reference evidence="8" key="1">
    <citation type="submission" date="2022-11" db="EMBL/GenBank/DDBJ databases">
        <title>Minimal conservation of predation-associated metabolite biosynthetic gene clusters underscores biosynthetic potential of Myxococcota including descriptions for ten novel species: Archangium lansinium sp. nov., Myxococcus landrumus sp. nov., Nannocystis bai.</title>
        <authorList>
            <person name="Ahearne A."/>
            <person name="Stevens C."/>
            <person name="Phillips K."/>
        </authorList>
    </citation>
    <scope>NUCLEOTIDE SEQUENCE</scope>
    <source>
        <strain evidence="8">Na p29</strain>
    </source>
</reference>
<evidence type="ECO:0000256" key="5">
    <source>
        <dbReference type="ARBA" id="ARBA00023136"/>
    </source>
</evidence>
<keyword evidence="9" id="KW-1185">Reference proteome</keyword>
<organism evidence="8 9">
    <name type="scientific">Nannocystis pusilla</name>
    <dbReference type="NCBI Taxonomy" id="889268"/>
    <lineage>
        <taxon>Bacteria</taxon>
        <taxon>Pseudomonadati</taxon>
        <taxon>Myxococcota</taxon>
        <taxon>Polyangia</taxon>
        <taxon>Nannocystales</taxon>
        <taxon>Nannocystaceae</taxon>
        <taxon>Nannocystis</taxon>
    </lineage>
</organism>
<dbReference type="InterPro" id="IPR033753">
    <property type="entry name" value="GCV_H/Fam206"/>
</dbReference>
<keyword evidence="4 6" id="KW-1133">Transmembrane helix</keyword>
<evidence type="ECO:0000256" key="3">
    <source>
        <dbReference type="ARBA" id="ARBA00022823"/>
    </source>
</evidence>
<evidence type="ECO:0000256" key="6">
    <source>
        <dbReference type="SAM" id="Phobius"/>
    </source>
</evidence>
<feature type="transmembrane region" description="Helical" evidence="6">
    <location>
        <begin position="56"/>
        <end position="75"/>
    </location>
</feature>
<evidence type="ECO:0000256" key="2">
    <source>
        <dbReference type="ARBA" id="ARBA00022692"/>
    </source>
</evidence>
<keyword evidence="5 6" id="KW-0472">Membrane</keyword>
<dbReference type="InterPro" id="IPR025256">
    <property type="entry name" value="TM7S3/TM198-like_dom"/>
</dbReference>
<name>A0A9X3ELJ3_9BACT</name>
<keyword evidence="2 6" id="KW-0812">Transmembrane</keyword>
<dbReference type="GO" id="GO:0005829">
    <property type="term" value="C:cytosol"/>
    <property type="evidence" value="ECO:0007669"/>
    <property type="project" value="TreeGrafter"/>
</dbReference>
<dbReference type="PANTHER" id="PTHR11715:SF3">
    <property type="entry name" value="GLYCINE CLEAVAGE SYSTEM H PROTEIN-RELATED"/>
    <property type="match status" value="1"/>
</dbReference>
<comment type="caution">
    <text evidence="8">The sequence shown here is derived from an EMBL/GenBank/DDBJ whole genome shotgun (WGS) entry which is preliminary data.</text>
</comment>
<feature type="transmembrane region" description="Helical" evidence="6">
    <location>
        <begin position="28"/>
        <end position="49"/>
    </location>
</feature>
<dbReference type="AlphaFoldDB" id="A0A9X3ELJ3"/>
<dbReference type="InterPro" id="IPR002930">
    <property type="entry name" value="GCV_H"/>
</dbReference>